<name>A0ABV8NVS9_9BURK</name>
<dbReference type="RefSeq" id="WP_246600352.1">
    <property type="nucleotide sequence ID" value="NZ_JAHTBN010000002.1"/>
</dbReference>
<accession>A0ABV8NVS9</accession>
<proteinExistence type="predicted"/>
<dbReference type="SUPFAM" id="SSF53448">
    <property type="entry name" value="Nucleotide-diphospho-sugar transferases"/>
    <property type="match status" value="1"/>
</dbReference>
<dbReference type="Gene3D" id="3.90.550.10">
    <property type="entry name" value="Spore Coat Polysaccharide Biosynthesis Protein SpsA, Chain A"/>
    <property type="match status" value="1"/>
</dbReference>
<dbReference type="EMBL" id="JBHSBV010000003">
    <property type="protein sequence ID" value="MFC4201041.1"/>
    <property type="molecule type" value="Genomic_DNA"/>
</dbReference>
<evidence type="ECO:0000259" key="1">
    <source>
        <dbReference type="Pfam" id="PF00535"/>
    </source>
</evidence>
<organism evidence="2 3">
    <name type="scientific">Candidimonas humi</name>
    <dbReference type="NCBI Taxonomy" id="683355"/>
    <lineage>
        <taxon>Bacteria</taxon>
        <taxon>Pseudomonadati</taxon>
        <taxon>Pseudomonadota</taxon>
        <taxon>Betaproteobacteria</taxon>
        <taxon>Burkholderiales</taxon>
        <taxon>Alcaligenaceae</taxon>
        <taxon>Candidimonas</taxon>
    </lineage>
</organism>
<gene>
    <name evidence="2" type="ORF">ACFOY1_08750</name>
</gene>
<sequence>MISTCRHNHPNPMPPDTAASPQVAILLGTYNGEKYLPEQLDSYASQSYGNWKAWASDDSSSDATPKLLNDYQRKWGEEKLAIINGPARGCTRNFLSLATNPAIVADYYAFSDQDDIWEPDKLQRALDWLQTQPQDIPALYCSRTMFVDEANHDIGVSQLYTRPPAFANALVQNIASGNTMVFNHAARQLLCASGADADVYIHDWWLYLLVTACGGPVHYDPHPTLRYRQHDINLIGMNTGWKARLARIRMLFAGRLAEWDEQHVRALQKLDSHLIATTKQTLRLFAMARHRRLLPRLVGFKRAGIYRQTRLGNVGLLIAAAFGKL</sequence>
<protein>
    <submittedName>
        <fullName evidence="2">Glycosyltransferase family 2 protein</fullName>
    </submittedName>
</protein>
<reference evidence="3" key="1">
    <citation type="journal article" date="2019" name="Int. J. Syst. Evol. Microbiol.">
        <title>The Global Catalogue of Microorganisms (GCM) 10K type strain sequencing project: providing services to taxonomists for standard genome sequencing and annotation.</title>
        <authorList>
            <consortium name="The Broad Institute Genomics Platform"/>
            <consortium name="The Broad Institute Genome Sequencing Center for Infectious Disease"/>
            <person name="Wu L."/>
            <person name="Ma J."/>
        </authorList>
    </citation>
    <scope>NUCLEOTIDE SEQUENCE [LARGE SCALE GENOMIC DNA]</scope>
    <source>
        <strain evidence="3">LMG 24813</strain>
    </source>
</reference>
<dbReference type="PANTHER" id="PTHR43685:SF2">
    <property type="entry name" value="GLYCOSYLTRANSFERASE 2-LIKE DOMAIN-CONTAINING PROTEIN"/>
    <property type="match status" value="1"/>
</dbReference>
<dbReference type="Proteomes" id="UP001595848">
    <property type="component" value="Unassembled WGS sequence"/>
</dbReference>
<feature type="domain" description="Glycosyltransferase 2-like" evidence="1">
    <location>
        <begin position="27"/>
        <end position="136"/>
    </location>
</feature>
<comment type="caution">
    <text evidence="2">The sequence shown here is derived from an EMBL/GenBank/DDBJ whole genome shotgun (WGS) entry which is preliminary data.</text>
</comment>
<dbReference type="Pfam" id="PF00535">
    <property type="entry name" value="Glycos_transf_2"/>
    <property type="match status" value="1"/>
</dbReference>
<evidence type="ECO:0000313" key="3">
    <source>
        <dbReference type="Proteomes" id="UP001595848"/>
    </source>
</evidence>
<keyword evidence="3" id="KW-1185">Reference proteome</keyword>
<dbReference type="InterPro" id="IPR001173">
    <property type="entry name" value="Glyco_trans_2-like"/>
</dbReference>
<dbReference type="PANTHER" id="PTHR43685">
    <property type="entry name" value="GLYCOSYLTRANSFERASE"/>
    <property type="match status" value="1"/>
</dbReference>
<dbReference type="InterPro" id="IPR029044">
    <property type="entry name" value="Nucleotide-diphossugar_trans"/>
</dbReference>
<dbReference type="InterPro" id="IPR050834">
    <property type="entry name" value="Glycosyltransf_2"/>
</dbReference>
<dbReference type="CDD" id="cd04196">
    <property type="entry name" value="GT_2_like_d"/>
    <property type="match status" value="1"/>
</dbReference>
<evidence type="ECO:0000313" key="2">
    <source>
        <dbReference type="EMBL" id="MFC4201041.1"/>
    </source>
</evidence>